<evidence type="ECO:0000313" key="3">
    <source>
        <dbReference type="Proteomes" id="UP000594638"/>
    </source>
</evidence>
<accession>A0A8S0UAN7</accession>
<protein>
    <submittedName>
        <fullName evidence="2">Uncharacterized protein</fullName>
    </submittedName>
</protein>
<gene>
    <name evidence="2" type="ORF">OLEA9_A035433</name>
</gene>
<feature type="non-terminal residue" evidence="2">
    <location>
        <position position="64"/>
    </location>
</feature>
<dbReference type="EMBL" id="CACTIH010007444">
    <property type="protein sequence ID" value="CAA3013623.1"/>
    <property type="molecule type" value="Genomic_DNA"/>
</dbReference>
<dbReference type="Proteomes" id="UP000594638">
    <property type="component" value="Unassembled WGS sequence"/>
</dbReference>
<feature type="non-terminal residue" evidence="2">
    <location>
        <position position="1"/>
    </location>
</feature>
<evidence type="ECO:0000256" key="1">
    <source>
        <dbReference type="SAM" id="MobiDB-lite"/>
    </source>
</evidence>
<organism evidence="2 3">
    <name type="scientific">Olea europaea subsp. europaea</name>
    <dbReference type="NCBI Taxonomy" id="158383"/>
    <lineage>
        <taxon>Eukaryota</taxon>
        <taxon>Viridiplantae</taxon>
        <taxon>Streptophyta</taxon>
        <taxon>Embryophyta</taxon>
        <taxon>Tracheophyta</taxon>
        <taxon>Spermatophyta</taxon>
        <taxon>Magnoliopsida</taxon>
        <taxon>eudicotyledons</taxon>
        <taxon>Gunneridae</taxon>
        <taxon>Pentapetalae</taxon>
        <taxon>asterids</taxon>
        <taxon>lamiids</taxon>
        <taxon>Lamiales</taxon>
        <taxon>Oleaceae</taxon>
        <taxon>Oleeae</taxon>
        <taxon>Olea</taxon>
    </lineage>
</organism>
<reference evidence="2 3" key="1">
    <citation type="submission" date="2019-12" db="EMBL/GenBank/DDBJ databases">
        <authorList>
            <person name="Alioto T."/>
            <person name="Alioto T."/>
            <person name="Gomez Garrido J."/>
        </authorList>
    </citation>
    <scope>NUCLEOTIDE SEQUENCE [LARGE SCALE GENOMIC DNA]</scope>
</reference>
<comment type="caution">
    <text evidence="2">The sequence shown here is derived from an EMBL/GenBank/DDBJ whole genome shotgun (WGS) entry which is preliminary data.</text>
</comment>
<feature type="compositionally biased region" description="Low complexity" evidence="1">
    <location>
        <begin position="36"/>
        <end position="49"/>
    </location>
</feature>
<name>A0A8S0UAN7_OLEEU</name>
<feature type="region of interest" description="Disordered" evidence="1">
    <location>
        <begin position="33"/>
        <end position="64"/>
    </location>
</feature>
<evidence type="ECO:0000313" key="2">
    <source>
        <dbReference type="EMBL" id="CAA3013623.1"/>
    </source>
</evidence>
<dbReference type="Gramene" id="OE9A035433T1">
    <property type="protein sequence ID" value="OE9A035433C1"/>
    <property type="gene ID" value="OE9A035433"/>
</dbReference>
<dbReference type="AlphaFoldDB" id="A0A8S0UAN7"/>
<keyword evidence="3" id="KW-1185">Reference proteome</keyword>
<sequence>KKINDNVYVSDLPCDLQTTPTFNVSDLYEYFPPDGSTSRPPSLESSASSVGEFDAGRWTSQLAR</sequence>
<proteinExistence type="predicted"/>
<dbReference type="OrthoDB" id="1935586at2759"/>